<proteinExistence type="inferred from homology"/>
<gene>
    <name evidence="12" type="ORF">CLUMA_CG017541</name>
</gene>
<dbReference type="CDD" id="cd04301">
    <property type="entry name" value="NAT_SF"/>
    <property type="match status" value="1"/>
</dbReference>
<evidence type="ECO:0000256" key="1">
    <source>
        <dbReference type="ARBA" id="ARBA00013184"/>
    </source>
</evidence>
<evidence type="ECO:0000256" key="2">
    <source>
        <dbReference type="ARBA" id="ARBA00022679"/>
    </source>
</evidence>
<evidence type="ECO:0000256" key="9">
    <source>
        <dbReference type="ARBA" id="ARBA00048017"/>
    </source>
</evidence>
<evidence type="ECO:0000256" key="10">
    <source>
        <dbReference type="ARBA" id="ARBA00048848"/>
    </source>
</evidence>
<dbReference type="EMBL" id="CVRI01000063">
    <property type="protein sequence ID" value="CRL04458.1"/>
    <property type="molecule type" value="Genomic_DNA"/>
</dbReference>
<dbReference type="EC" id="2.3.1.48" evidence="1"/>
<dbReference type="PROSITE" id="PS51186">
    <property type="entry name" value="GNAT"/>
    <property type="match status" value="1"/>
</dbReference>
<keyword evidence="13" id="KW-1185">Reference proteome</keyword>
<accession>A0A1J1IXL5</accession>
<evidence type="ECO:0000256" key="4">
    <source>
        <dbReference type="ARBA" id="ARBA00022853"/>
    </source>
</evidence>
<dbReference type="PANTHER" id="PTHR14744">
    <property type="entry name" value="N-ALPHA-ACETYLTRANSFERASE 60"/>
    <property type="match status" value="1"/>
</dbReference>
<keyword evidence="3" id="KW-0159">Chromosome partition</keyword>
<dbReference type="InterPro" id="IPR000182">
    <property type="entry name" value="GNAT_dom"/>
</dbReference>
<evidence type="ECO:0000313" key="13">
    <source>
        <dbReference type="Proteomes" id="UP000183832"/>
    </source>
</evidence>
<dbReference type="Proteomes" id="UP000183832">
    <property type="component" value="Unassembled WGS sequence"/>
</dbReference>
<dbReference type="InterPro" id="IPR016181">
    <property type="entry name" value="Acyl_CoA_acyltransferase"/>
</dbReference>
<evidence type="ECO:0000313" key="12">
    <source>
        <dbReference type="EMBL" id="CRL04458.1"/>
    </source>
</evidence>
<dbReference type="GO" id="GO:0007059">
    <property type="term" value="P:chromosome segregation"/>
    <property type="evidence" value="ECO:0007669"/>
    <property type="project" value="UniProtKB-KW"/>
</dbReference>
<dbReference type="EC" id="2.3.1.259" evidence="7"/>
<evidence type="ECO:0000256" key="6">
    <source>
        <dbReference type="ARBA" id="ARBA00025774"/>
    </source>
</evidence>
<dbReference type="SUPFAM" id="SSF55729">
    <property type="entry name" value="Acyl-CoA N-acyltransferases (Nat)"/>
    <property type="match status" value="1"/>
</dbReference>
<comment type="catalytic activity">
    <reaction evidence="9">
        <text>L-lysyl-[protein] + acetyl-CoA = N(6)-acetyl-L-lysyl-[protein] + CoA + H(+)</text>
        <dbReference type="Rhea" id="RHEA:45948"/>
        <dbReference type="Rhea" id="RHEA-COMP:9752"/>
        <dbReference type="Rhea" id="RHEA-COMP:10731"/>
        <dbReference type="ChEBI" id="CHEBI:15378"/>
        <dbReference type="ChEBI" id="CHEBI:29969"/>
        <dbReference type="ChEBI" id="CHEBI:57287"/>
        <dbReference type="ChEBI" id="CHEBI:57288"/>
        <dbReference type="ChEBI" id="CHEBI:61930"/>
        <dbReference type="EC" id="2.3.1.48"/>
    </reaction>
</comment>
<dbReference type="Gene3D" id="3.40.630.30">
    <property type="match status" value="1"/>
</dbReference>
<evidence type="ECO:0000259" key="11">
    <source>
        <dbReference type="PROSITE" id="PS51186"/>
    </source>
</evidence>
<evidence type="ECO:0000256" key="5">
    <source>
        <dbReference type="ARBA" id="ARBA00023315"/>
    </source>
</evidence>
<protein>
    <recommendedName>
        <fullName evidence="8">N-alpha-acetyltransferase 60</fullName>
        <ecNumber evidence="7">2.3.1.259</ecNumber>
        <ecNumber evidence="1">2.3.1.48</ecNumber>
    </recommendedName>
</protein>
<sequence>MIWYSEKREDSEMQQILEVSDKKKTSMEKISLRFLVPDDIDEVRLLCEESFPIEYPLSWYEDITHNSTRFYSLAAVYNFAIVGLLVAEIKSWSKLNKEDKTILSESLGRGSSLAYILSLGVHCKYRRSGIATLLLETFIEHLQSSEQNSKIKAIYLHVLTTNQPAILFYERYNFTLHSFLPYYYSIKGKSRDGFCYVCYINGGHQPYHLIDQVRDFCYKILKFNIFSWMLSRIRLVINWFNYHAFSKIHFRQ</sequence>
<dbReference type="GO" id="GO:0120518">
    <property type="term" value="F:protein N-terminal-methionine acetyltransferase activity"/>
    <property type="evidence" value="ECO:0007669"/>
    <property type="project" value="UniProtKB-EC"/>
</dbReference>
<dbReference type="InterPro" id="IPR045141">
    <property type="entry name" value="NAA60-like"/>
</dbReference>
<dbReference type="OrthoDB" id="47017at2759"/>
<comment type="catalytic activity">
    <reaction evidence="10">
        <text>N-terminal L-methionyl-[transmembrane protein] + acetyl-CoA = N-terminal N(alpha)-acetyl-L-methionyl-[transmembrane protein] + CoA + H(+)</text>
        <dbReference type="Rhea" id="RHEA:50604"/>
        <dbReference type="Rhea" id="RHEA-COMP:12745"/>
        <dbReference type="Rhea" id="RHEA-COMP:12746"/>
        <dbReference type="ChEBI" id="CHEBI:15378"/>
        <dbReference type="ChEBI" id="CHEBI:57287"/>
        <dbReference type="ChEBI" id="CHEBI:57288"/>
        <dbReference type="ChEBI" id="CHEBI:64731"/>
        <dbReference type="ChEBI" id="CHEBI:133414"/>
        <dbReference type="EC" id="2.3.1.259"/>
    </reaction>
</comment>
<name>A0A1J1IXL5_9DIPT</name>
<feature type="domain" description="N-acetyltransferase" evidence="11">
    <location>
        <begin position="30"/>
        <end position="201"/>
    </location>
</feature>
<reference evidence="12 13" key="1">
    <citation type="submission" date="2015-04" db="EMBL/GenBank/DDBJ databases">
        <authorList>
            <person name="Syromyatnikov M.Y."/>
            <person name="Popov V.N."/>
        </authorList>
    </citation>
    <scope>NUCLEOTIDE SEQUENCE [LARGE SCALE GENOMIC DNA]</scope>
</reference>
<evidence type="ECO:0000256" key="7">
    <source>
        <dbReference type="ARBA" id="ARBA00026111"/>
    </source>
</evidence>
<dbReference type="PANTHER" id="PTHR14744:SF15">
    <property type="entry name" value="N-ALPHA-ACETYLTRANSFERASE 60"/>
    <property type="match status" value="1"/>
</dbReference>
<dbReference type="STRING" id="568069.A0A1J1IXL5"/>
<organism evidence="12 13">
    <name type="scientific">Clunio marinus</name>
    <dbReference type="NCBI Taxonomy" id="568069"/>
    <lineage>
        <taxon>Eukaryota</taxon>
        <taxon>Metazoa</taxon>
        <taxon>Ecdysozoa</taxon>
        <taxon>Arthropoda</taxon>
        <taxon>Hexapoda</taxon>
        <taxon>Insecta</taxon>
        <taxon>Pterygota</taxon>
        <taxon>Neoptera</taxon>
        <taxon>Endopterygota</taxon>
        <taxon>Diptera</taxon>
        <taxon>Nematocera</taxon>
        <taxon>Chironomoidea</taxon>
        <taxon>Chironomidae</taxon>
        <taxon>Clunio</taxon>
    </lineage>
</organism>
<keyword evidence="5" id="KW-0012">Acyltransferase</keyword>
<dbReference type="GO" id="GO:0004402">
    <property type="term" value="F:histone acetyltransferase activity"/>
    <property type="evidence" value="ECO:0007669"/>
    <property type="project" value="TreeGrafter"/>
</dbReference>
<keyword evidence="4" id="KW-0156">Chromatin regulator</keyword>
<dbReference type="GO" id="GO:0000139">
    <property type="term" value="C:Golgi membrane"/>
    <property type="evidence" value="ECO:0007669"/>
    <property type="project" value="TreeGrafter"/>
</dbReference>
<dbReference type="Pfam" id="PF00583">
    <property type="entry name" value="Acetyltransf_1"/>
    <property type="match status" value="1"/>
</dbReference>
<evidence type="ECO:0000256" key="3">
    <source>
        <dbReference type="ARBA" id="ARBA00022829"/>
    </source>
</evidence>
<dbReference type="AlphaFoldDB" id="A0A1J1IXL5"/>
<evidence type="ECO:0000256" key="8">
    <source>
        <dbReference type="ARBA" id="ARBA00026144"/>
    </source>
</evidence>
<comment type="similarity">
    <text evidence="6">Belongs to the acetyltransferase family. NAA60 subfamily.</text>
</comment>
<keyword evidence="2" id="KW-0808">Transferase</keyword>